<dbReference type="HOGENOM" id="CLU_2431867_0_0_1"/>
<dbReference type="EMBL" id="GG662710">
    <property type="protein sequence ID" value="EAR94904.2"/>
    <property type="molecule type" value="Genomic_DNA"/>
</dbReference>
<proteinExistence type="predicted"/>
<dbReference type="SUPFAM" id="SSF54236">
    <property type="entry name" value="Ubiquitin-like"/>
    <property type="match status" value="1"/>
</dbReference>
<dbReference type="InterPro" id="IPR029071">
    <property type="entry name" value="Ubiquitin-like_domsf"/>
</dbReference>
<dbReference type="AlphaFoldDB" id="Q23EF3"/>
<dbReference type="InParanoid" id="Q23EF3"/>
<protein>
    <recommendedName>
        <fullName evidence="3">Ubiquitin-like domain-containing protein</fullName>
    </recommendedName>
</protein>
<organism evidence="1 2">
    <name type="scientific">Tetrahymena thermophila (strain SB210)</name>
    <dbReference type="NCBI Taxonomy" id="312017"/>
    <lineage>
        <taxon>Eukaryota</taxon>
        <taxon>Sar</taxon>
        <taxon>Alveolata</taxon>
        <taxon>Ciliophora</taxon>
        <taxon>Intramacronucleata</taxon>
        <taxon>Oligohymenophorea</taxon>
        <taxon>Hymenostomatida</taxon>
        <taxon>Tetrahymenina</taxon>
        <taxon>Tetrahymenidae</taxon>
        <taxon>Tetrahymena</taxon>
    </lineage>
</organism>
<dbReference type="KEGG" id="tet:TTHERM_01028870"/>
<sequence>MSIIALIKVIQIKETIKAQIEYIQINLPIIALKNMIIQVVFNSSFKHQNVDNNQFSIDVDANQTVSNLKTLISLKFTDLDPEFFELKQGTKTLKEEIICLNLQQSEGSPIIVTVFNSTRTCCTIF</sequence>
<dbReference type="Proteomes" id="UP000009168">
    <property type="component" value="Unassembled WGS sequence"/>
</dbReference>
<evidence type="ECO:0000313" key="1">
    <source>
        <dbReference type="EMBL" id="EAR94904.2"/>
    </source>
</evidence>
<dbReference type="OrthoDB" id="303170at2759"/>
<keyword evidence="2" id="KW-1185">Reference proteome</keyword>
<dbReference type="GeneID" id="7824996"/>
<reference evidence="2" key="1">
    <citation type="journal article" date="2006" name="PLoS Biol.">
        <title>Macronuclear genome sequence of the ciliate Tetrahymena thermophila, a model eukaryote.</title>
        <authorList>
            <person name="Eisen J.A."/>
            <person name="Coyne R.S."/>
            <person name="Wu M."/>
            <person name="Wu D."/>
            <person name="Thiagarajan M."/>
            <person name="Wortman J.R."/>
            <person name="Badger J.H."/>
            <person name="Ren Q."/>
            <person name="Amedeo P."/>
            <person name="Jones K.M."/>
            <person name="Tallon L.J."/>
            <person name="Delcher A.L."/>
            <person name="Salzberg S.L."/>
            <person name="Silva J.C."/>
            <person name="Haas B.J."/>
            <person name="Majoros W.H."/>
            <person name="Farzad M."/>
            <person name="Carlton J.M."/>
            <person name="Smith R.K. Jr."/>
            <person name="Garg J."/>
            <person name="Pearlman R.E."/>
            <person name="Karrer K.M."/>
            <person name="Sun L."/>
            <person name="Manning G."/>
            <person name="Elde N.C."/>
            <person name="Turkewitz A.P."/>
            <person name="Asai D.J."/>
            <person name="Wilkes D.E."/>
            <person name="Wang Y."/>
            <person name="Cai H."/>
            <person name="Collins K."/>
            <person name="Stewart B.A."/>
            <person name="Lee S.R."/>
            <person name="Wilamowska K."/>
            <person name="Weinberg Z."/>
            <person name="Ruzzo W.L."/>
            <person name="Wloga D."/>
            <person name="Gaertig J."/>
            <person name="Frankel J."/>
            <person name="Tsao C.-C."/>
            <person name="Gorovsky M.A."/>
            <person name="Keeling P.J."/>
            <person name="Waller R.F."/>
            <person name="Patron N.J."/>
            <person name="Cherry J.M."/>
            <person name="Stover N.A."/>
            <person name="Krieger C.J."/>
            <person name="del Toro C."/>
            <person name="Ryder H.F."/>
            <person name="Williamson S.C."/>
            <person name="Barbeau R.A."/>
            <person name="Hamilton E.P."/>
            <person name="Orias E."/>
        </authorList>
    </citation>
    <scope>NUCLEOTIDE SEQUENCE [LARGE SCALE GENOMIC DNA]</scope>
    <source>
        <strain evidence="2">SB210</strain>
    </source>
</reference>
<evidence type="ECO:0000313" key="2">
    <source>
        <dbReference type="Proteomes" id="UP000009168"/>
    </source>
</evidence>
<name>Q23EF3_TETTS</name>
<evidence type="ECO:0008006" key="3">
    <source>
        <dbReference type="Google" id="ProtNLM"/>
    </source>
</evidence>
<accession>Q23EF3</accession>
<dbReference type="RefSeq" id="XP_001015149.2">
    <property type="nucleotide sequence ID" value="XM_001015149.3"/>
</dbReference>
<gene>
    <name evidence="1" type="ORF">TTHERM_01028870</name>
</gene>